<evidence type="ECO:0000256" key="2">
    <source>
        <dbReference type="ARBA" id="ARBA00022679"/>
    </source>
</evidence>
<dbReference type="GO" id="GO:0016301">
    <property type="term" value="F:kinase activity"/>
    <property type="evidence" value="ECO:0007669"/>
    <property type="project" value="UniProtKB-KW"/>
</dbReference>
<dbReference type="PANTHER" id="PTHR43085:SF54">
    <property type="entry name" value="PUTATIVE-RELATED"/>
    <property type="match status" value="1"/>
</dbReference>
<keyword evidence="7" id="KW-1185">Reference proteome</keyword>
<name>A0ABT3DIT1_9BACI</name>
<dbReference type="InterPro" id="IPR050306">
    <property type="entry name" value="PfkB_Carbo_kinase"/>
</dbReference>
<gene>
    <name evidence="6" type="ORF">OIH86_15090</name>
</gene>
<dbReference type="InterPro" id="IPR002173">
    <property type="entry name" value="Carboh/pur_kinase_PfkB_CS"/>
</dbReference>
<dbReference type="InterPro" id="IPR002139">
    <property type="entry name" value="Ribo/fructo_kinase"/>
</dbReference>
<evidence type="ECO:0000313" key="6">
    <source>
        <dbReference type="EMBL" id="MCV9886963.1"/>
    </source>
</evidence>
<evidence type="ECO:0000256" key="3">
    <source>
        <dbReference type="ARBA" id="ARBA00022777"/>
    </source>
</evidence>
<keyword evidence="3 4" id="KW-0418">Kinase</keyword>
<evidence type="ECO:0000256" key="4">
    <source>
        <dbReference type="RuleBase" id="RU003704"/>
    </source>
</evidence>
<protein>
    <submittedName>
        <fullName evidence="6">Carbohydrate kinase</fullName>
    </submittedName>
</protein>
<sequence length="318" mass="34854">MGHSIICIGELLIDFFCKDVNIDLIDGQNFEKQAGGAPANVCATIASLGGEALFCGKVGADPFGYFLKKTLDTVNIDTSMLLFDRKHPTTLAFVSLQGNGERDFVFNRGADAYLHEHEIDKTAFNQAEIIHFGSATALLDDPFRSTYLNMMKQAKIDRKFISFDPNYRKDLWKEHTPQFIEFTKEAIALADFVKVSEEEIGVITEKHDVRAGIDDLHQLGASIISVTLGKTGTLVSNGNRKELIPSIEVNAIDSTGAGDAFVGAALFQIAKEKNPHDIVHSFQDLKNIILFSNKIGAFTCTQIGAISAVSKLQTNFCV</sequence>
<proteinExistence type="inferred from homology"/>
<comment type="caution">
    <text evidence="6">The sequence shown here is derived from an EMBL/GenBank/DDBJ whole genome shotgun (WGS) entry which is preliminary data.</text>
</comment>
<dbReference type="PANTHER" id="PTHR43085">
    <property type="entry name" value="HEXOKINASE FAMILY MEMBER"/>
    <property type="match status" value="1"/>
</dbReference>
<dbReference type="PROSITE" id="PS00584">
    <property type="entry name" value="PFKB_KINASES_2"/>
    <property type="match status" value="1"/>
</dbReference>
<dbReference type="PRINTS" id="PR00990">
    <property type="entry name" value="RIBOKINASE"/>
</dbReference>
<comment type="similarity">
    <text evidence="1 4">Belongs to the carbohydrate kinase PfkB family.</text>
</comment>
<dbReference type="Proteomes" id="UP001526147">
    <property type="component" value="Unassembled WGS sequence"/>
</dbReference>
<dbReference type="EMBL" id="JAOYEY010000043">
    <property type="protein sequence ID" value="MCV9886963.1"/>
    <property type="molecule type" value="Genomic_DNA"/>
</dbReference>
<dbReference type="Pfam" id="PF00294">
    <property type="entry name" value="PfkB"/>
    <property type="match status" value="1"/>
</dbReference>
<evidence type="ECO:0000256" key="1">
    <source>
        <dbReference type="ARBA" id="ARBA00010688"/>
    </source>
</evidence>
<accession>A0ABT3DIT1</accession>
<dbReference type="CDD" id="cd01167">
    <property type="entry name" value="bac_FRK"/>
    <property type="match status" value="1"/>
</dbReference>
<dbReference type="InterPro" id="IPR029056">
    <property type="entry name" value="Ribokinase-like"/>
</dbReference>
<keyword evidence="2 4" id="KW-0808">Transferase</keyword>
<evidence type="ECO:0000313" key="7">
    <source>
        <dbReference type="Proteomes" id="UP001526147"/>
    </source>
</evidence>
<organism evidence="6 7">
    <name type="scientific">Metabacillus halosaccharovorans</name>
    <dbReference type="NCBI Taxonomy" id="930124"/>
    <lineage>
        <taxon>Bacteria</taxon>
        <taxon>Bacillati</taxon>
        <taxon>Bacillota</taxon>
        <taxon>Bacilli</taxon>
        <taxon>Bacillales</taxon>
        <taxon>Bacillaceae</taxon>
        <taxon>Metabacillus</taxon>
    </lineage>
</organism>
<dbReference type="SUPFAM" id="SSF53613">
    <property type="entry name" value="Ribokinase-like"/>
    <property type="match status" value="1"/>
</dbReference>
<reference evidence="6 7" key="1">
    <citation type="submission" date="2022-10" db="EMBL/GenBank/DDBJ databases">
        <title>Draft genome assembly of moderately radiation resistant bacterium Metabacillus halosaccharovorans.</title>
        <authorList>
            <person name="Pal S."/>
            <person name="Gopinathan A."/>
        </authorList>
    </citation>
    <scope>NUCLEOTIDE SEQUENCE [LARGE SCALE GENOMIC DNA]</scope>
    <source>
        <strain evidence="6 7">VITHBRA001</strain>
    </source>
</reference>
<feature type="domain" description="Carbohydrate kinase PfkB" evidence="5">
    <location>
        <begin position="4"/>
        <end position="309"/>
    </location>
</feature>
<dbReference type="InterPro" id="IPR011611">
    <property type="entry name" value="PfkB_dom"/>
</dbReference>
<evidence type="ECO:0000259" key="5">
    <source>
        <dbReference type="Pfam" id="PF00294"/>
    </source>
</evidence>
<dbReference type="Gene3D" id="3.40.1190.20">
    <property type="match status" value="1"/>
</dbReference>